<proteinExistence type="predicted"/>
<keyword evidence="2 6" id="KW-0812">Transmembrane</keyword>
<evidence type="ECO:0000313" key="7">
    <source>
        <dbReference type="EMBL" id="MDT0434217.1"/>
    </source>
</evidence>
<evidence type="ECO:0008006" key="9">
    <source>
        <dbReference type="Google" id="ProtNLM"/>
    </source>
</evidence>
<dbReference type="EMBL" id="JAVRES010000002">
    <property type="protein sequence ID" value="MDT0434217.1"/>
    <property type="molecule type" value="Genomic_DNA"/>
</dbReference>
<feature type="transmembrane region" description="Helical" evidence="6">
    <location>
        <begin position="82"/>
        <end position="102"/>
    </location>
</feature>
<keyword evidence="3 6" id="KW-1133">Transmembrane helix</keyword>
<reference evidence="8" key="1">
    <citation type="submission" date="2023-07" db="EMBL/GenBank/DDBJ databases">
        <title>30 novel species of actinomycetes from the DSMZ collection.</title>
        <authorList>
            <person name="Nouioui I."/>
        </authorList>
    </citation>
    <scope>NUCLEOTIDE SEQUENCE [LARGE SCALE GENOMIC DNA]</scope>
    <source>
        <strain evidence="8">DSM 41981</strain>
    </source>
</reference>
<feature type="transmembrane region" description="Helical" evidence="6">
    <location>
        <begin position="53"/>
        <end position="75"/>
    </location>
</feature>
<dbReference type="Gene3D" id="1.50.10.150">
    <property type="entry name" value="Voltage-dependent anion channel"/>
    <property type="match status" value="1"/>
</dbReference>
<evidence type="ECO:0000256" key="1">
    <source>
        <dbReference type="ARBA" id="ARBA00004141"/>
    </source>
</evidence>
<dbReference type="InterPro" id="IPR004695">
    <property type="entry name" value="SLAC1/Mae1/Ssu1/TehA"/>
</dbReference>
<feature type="transmembrane region" description="Helical" evidence="6">
    <location>
        <begin position="108"/>
        <end position="128"/>
    </location>
</feature>
<keyword evidence="8" id="KW-1185">Reference proteome</keyword>
<dbReference type="InterPro" id="IPR038665">
    <property type="entry name" value="Voltage-dep_anion_channel_sf"/>
</dbReference>
<evidence type="ECO:0000256" key="5">
    <source>
        <dbReference type="SAM" id="MobiDB-lite"/>
    </source>
</evidence>
<sequence length="331" mass="33859">MPAHHGPASGAPDGPLSPRARWARPSPAAAGAVLATGTLSVALASAGREVLSWIALVLACAGWVVLAAGFAVRVARRSGDPVAPAAPAAVAATAVLGLRLSALGRQRLAAALLALGAVLWPVLLVTAVRRGRRRGTPGSMFLACAATEATAALGATLAAAWSVAWLAHSALVLFWLGLVLYCLALPRLDVRRLLTGAGDHWPAGGALALAALAGARLVTADGGGVYLWNGDDDGVLRAVTVALLVLALAWCVVLAVTEAVRPRQHHDGRRWSTVFTLAMTATAALDVATAAGLPWARHLGRVLVWVATAAWLLVAAGTVRSRVGVRSTGRR</sequence>
<feature type="transmembrane region" description="Helical" evidence="6">
    <location>
        <begin position="302"/>
        <end position="321"/>
    </location>
</feature>
<dbReference type="AlphaFoldDB" id="A0ABD5EIS0"/>
<evidence type="ECO:0000256" key="3">
    <source>
        <dbReference type="ARBA" id="ARBA00022989"/>
    </source>
</evidence>
<evidence type="ECO:0000256" key="4">
    <source>
        <dbReference type="ARBA" id="ARBA00023136"/>
    </source>
</evidence>
<comment type="caution">
    <text evidence="7">The sequence shown here is derived from an EMBL/GenBank/DDBJ whole genome shotgun (WGS) entry which is preliminary data.</text>
</comment>
<feature type="transmembrane region" description="Helical" evidence="6">
    <location>
        <begin position="206"/>
        <end position="228"/>
    </location>
</feature>
<protein>
    <recommendedName>
        <fullName evidence="9">Integral membrane protein</fullName>
    </recommendedName>
</protein>
<feature type="region of interest" description="Disordered" evidence="5">
    <location>
        <begin position="1"/>
        <end position="23"/>
    </location>
</feature>
<feature type="transmembrane region" description="Helical" evidence="6">
    <location>
        <begin position="272"/>
        <end position="296"/>
    </location>
</feature>
<accession>A0ABD5EIS0</accession>
<dbReference type="GO" id="GO:0016020">
    <property type="term" value="C:membrane"/>
    <property type="evidence" value="ECO:0007669"/>
    <property type="project" value="UniProtKB-SubCell"/>
</dbReference>
<dbReference type="RefSeq" id="WP_311638507.1">
    <property type="nucleotide sequence ID" value="NZ_JAVRES010000002.1"/>
</dbReference>
<evidence type="ECO:0000313" key="8">
    <source>
        <dbReference type="Proteomes" id="UP001183535"/>
    </source>
</evidence>
<organism evidence="7 8">
    <name type="scientific">Streptomyces doudnae</name>
    <dbReference type="NCBI Taxonomy" id="3075536"/>
    <lineage>
        <taxon>Bacteria</taxon>
        <taxon>Bacillati</taxon>
        <taxon>Actinomycetota</taxon>
        <taxon>Actinomycetes</taxon>
        <taxon>Kitasatosporales</taxon>
        <taxon>Streptomycetaceae</taxon>
        <taxon>Streptomyces</taxon>
    </lineage>
</organism>
<gene>
    <name evidence="7" type="ORF">RM877_05940</name>
</gene>
<evidence type="ECO:0000256" key="6">
    <source>
        <dbReference type="SAM" id="Phobius"/>
    </source>
</evidence>
<keyword evidence="4 6" id="KW-0472">Membrane</keyword>
<dbReference type="Pfam" id="PF03595">
    <property type="entry name" value="SLAC1"/>
    <property type="match status" value="1"/>
</dbReference>
<feature type="transmembrane region" description="Helical" evidence="6">
    <location>
        <begin position="140"/>
        <end position="159"/>
    </location>
</feature>
<dbReference type="Proteomes" id="UP001183535">
    <property type="component" value="Unassembled WGS sequence"/>
</dbReference>
<feature type="transmembrane region" description="Helical" evidence="6">
    <location>
        <begin position="165"/>
        <end position="185"/>
    </location>
</feature>
<comment type="subcellular location">
    <subcellularLocation>
        <location evidence="1">Membrane</location>
        <topology evidence="1">Multi-pass membrane protein</topology>
    </subcellularLocation>
</comment>
<evidence type="ECO:0000256" key="2">
    <source>
        <dbReference type="ARBA" id="ARBA00022692"/>
    </source>
</evidence>
<name>A0ABD5EIS0_9ACTN</name>
<feature type="transmembrane region" description="Helical" evidence="6">
    <location>
        <begin position="234"/>
        <end position="260"/>
    </location>
</feature>